<dbReference type="SUPFAM" id="SSF74650">
    <property type="entry name" value="Galactose mutarotase-like"/>
    <property type="match status" value="1"/>
</dbReference>
<comment type="similarity">
    <text evidence="3">Belongs to the polysaccharide lyase 4 family.</text>
</comment>
<dbReference type="Gene3D" id="2.60.40.1120">
    <property type="entry name" value="Carboxypeptidase-like, regulatory domain"/>
    <property type="match status" value="1"/>
</dbReference>
<comment type="caution">
    <text evidence="13">The sequence shown here is derived from an EMBL/GenBank/DDBJ whole genome shotgun (WGS) entry which is preliminary data.</text>
</comment>
<evidence type="ECO:0000256" key="3">
    <source>
        <dbReference type="ARBA" id="ARBA00010418"/>
    </source>
</evidence>
<dbReference type="GO" id="GO:0102210">
    <property type="term" value="F:rhamnogalacturonan endolyase activity"/>
    <property type="evidence" value="ECO:0007669"/>
    <property type="project" value="UniProtKB-EC"/>
</dbReference>
<keyword evidence="14" id="KW-1185">Reference proteome</keyword>
<dbReference type="CDD" id="cd10316">
    <property type="entry name" value="RGL4_M"/>
    <property type="match status" value="1"/>
</dbReference>
<dbReference type="SUPFAM" id="SSF49452">
    <property type="entry name" value="Starch-binding domain-like"/>
    <property type="match status" value="1"/>
</dbReference>
<evidence type="ECO:0000256" key="5">
    <source>
        <dbReference type="ARBA" id="ARBA00022525"/>
    </source>
</evidence>
<evidence type="ECO:0000256" key="4">
    <source>
        <dbReference type="ARBA" id="ARBA00012437"/>
    </source>
</evidence>
<evidence type="ECO:0000256" key="10">
    <source>
        <dbReference type="SAM" id="SignalP"/>
    </source>
</evidence>
<evidence type="ECO:0000256" key="9">
    <source>
        <dbReference type="ARBA" id="ARBA00023326"/>
    </source>
</evidence>
<protein>
    <recommendedName>
        <fullName evidence="4">rhamnogalacturonan endolyase</fullName>
        <ecNumber evidence="4">4.2.2.23</ecNumber>
    </recommendedName>
</protein>
<dbReference type="GO" id="GO:0000272">
    <property type="term" value="P:polysaccharide catabolic process"/>
    <property type="evidence" value="ECO:0007669"/>
    <property type="project" value="UniProtKB-KW"/>
</dbReference>
<evidence type="ECO:0000313" key="14">
    <source>
        <dbReference type="Proteomes" id="UP000298493"/>
    </source>
</evidence>
<organism evidence="13 14">
    <name type="scientific">Venturia nashicola</name>
    <dbReference type="NCBI Taxonomy" id="86259"/>
    <lineage>
        <taxon>Eukaryota</taxon>
        <taxon>Fungi</taxon>
        <taxon>Dikarya</taxon>
        <taxon>Ascomycota</taxon>
        <taxon>Pezizomycotina</taxon>
        <taxon>Dothideomycetes</taxon>
        <taxon>Pleosporomycetidae</taxon>
        <taxon>Venturiales</taxon>
        <taxon>Venturiaceae</taxon>
        <taxon>Venturia</taxon>
    </lineage>
</organism>
<accession>A0A4Z1NXD8</accession>
<dbReference type="Gene3D" id="2.60.120.260">
    <property type="entry name" value="Galactose-binding domain-like"/>
    <property type="match status" value="1"/>
</dbReference>
<feature type="domain" description="Rhamnogalacturonan lyase" evidence="12">
    <location>
        <begin position="320"/>
        <end position="399"/>
    </location>
</feature>
<evidence type="ECO:0000259" key="12">
    <source>
        <dbReference type="Pfam" id="PF14686"/>
    </source>
</evidence>
<dbReference type="Pfam" id="PF14683">
    <property type="entry name" value="CBM-like"/>
    <property type="match status" value="1"/>
</dbReference>
<dbReference type="GO" id="GO:0030246">
    <property type="term" value="F:carbohydrate binding"/>
    <property type="evidence" value="ECO:0007669"/>
    <property type="project" value="InterPro"/>
</dbReference>
<dbReference type="InterPro" id="IPR029413">
    <property type="entry name" value="RG-lyase_II"/>
</dbReference>
<evidence type="ECO:0000256" key="2">
    <source>
        <dbReference type="ARBA" id="ARBA00004613"/>
    </source>
</evidence>
<keyword evidence="7 13" id="KW-0456">Lyase</keyword>
<proteinExistence type="inferred from homology"/>
<dbReference type="InterPro" id="IPR051850">
    <property type="entry name" value="Polysacch_Lyase_4"/>
</dbReference>
<feature type="chain" id="PRO_5021487731" description="rhamnogalacturonan endolyase" evidence="10">
    <location>
        <begin position="18"/>
        <end position="582"/>
    </location>
</feature>
<dbReference type="EC" id="4.2.2.23" evidence="4"/>
<dbReference type="EMBL" id="SNSC02000012">
    <property type="protein sequence ID" value="TID19445.1"/>
    <property type="molecule type" value="Genomic_DNA"/>
</dbReference>
<keyword evidence="9" id="KW-0624">Polysaccharide degradation</keyword>
<feature type="domain" description="Rhamnogalacturonan lyase" evidence="11">
    <location>
        <begin position="413"/>
        <end position="577"/>
    </location>
</feature>
<evidence type="ECO:0000259" key="11">
    <source>
        <dbReference type="Pfam" id="PF14683"/>
    </source>
</evidence>
<dbReference type="AlphaFoldDB" id="A0A4Z1NXD8"/>
<comment type="catalytic activity">
    <reaction evidence="1">
        <text>Endotype eliminative cleavage of L-alpha-rhamnopyranosyl-(1-&gt;4)-alpha-D-galactopyranosyluronic acid bonds of rhamnogalacturonan I domains in ramified hairy regions of pectin leaving L-rhamnopyranose at the reducing end and 4-deoxy-4,5-unsaturated D-galactopyranosyluronic acid at the non-reducing end.</text>
        <dbReference type="EC" id="4.2.2.23"/>
    </reaction>
</comment>
<sequence>MLFLPLLLLSGASITAAGDPFLIKINDNTHIIGNDLWNVTIGSRYGTKLFYKGVDLVGKAAGHYVSYNGAANNLSWNYSAPYIFDRTPEYTDIVFSAAEGDSHWVISPNLTGAYQYFVNRDLPVLGEFRTLWRLANDTFTHGFTSERDEAIPPLSDYKAPDVTKVQDETWQRPDGTYLTKYDFSTFLPNVEGDLSFWGVRGNLDGTGGAIGSWYIHGGKDYLNGDHLKQELMLHRESSTGDVVQLNMIHGTHFQALSNDSFPAGKIWGPWLWYLNDGSPEDAAARAKAENAAWPYPWLKTNSSYHLRGSISGRIVLSDGRPASNAAIFLGENYSTKTTLDQGSNFNYRTYANADGYFSISNVREGTWNLQAWPNGGSIGDVTTVFSINDVTTNAQQTTNLDTLTWTPQAREKIWQIGEIDRKATGFAQSGPPHKHAMIDNCPTNFTYTVGQSGTEDWCFALGAVGTWSVLFDAASANTTDSTLPAAVLSVSLAAYSAGIEKVASSFKVSLNGVSLGGLVPANTSSDPGVYRSATLAGEWRYYELPVQAGVLKETGNQLDFSVRKRASRWSGVMWDSLLMEFA</sequence>
<evidence type="ECO:0000256" key="8">
    <source>
        <dbReference type="ARBA" id="ARBA00023277"/>
    </source>
</evidence>
<keyword evidence="8" id="KW-0119">Carbohydrate metabolism</keyword>
<dbReference type="GO" id="GO:0005576">
    <property type="term" value="C:extracellular region"/>
    <property type="evidence" value="ECO:0007669"/>
    <property type="project" value="UniProtKB-SubCell"/>
</dbReference>
<keyword evidence="5" id="KW-0964">Secreted</keyword>
<dbReference type="Proteomes" id="UP000298493">
    <property type="component" value="Unassembled WGS sequence"/>
</dbReference>
<dbReference type="InterPro" id="IPR011013">
    <property type="entry name" value="Gal_mutarotase_sf_dom"/>
</dbReference>
<evidence type="ECO:0000256" key="6">
    <source>
        <dbReference type="ARBA" id="ARBA00022729"/>
    </source>
</evidence>
<dbReference type="PANTHER" id="PTHR32018:SF1">
    <property type="entry name" value="RHAMNOGALACTURONAN ENDOLYASE"/>
    <property type="match status" value="1"/>
</dbReference>
<dbReference type="InterPro" id="IPR029411">
    <property type="entry name" value="RG-lyase_III"/>
</dbReference>
<dbReference type="PANTHER" id="PTHR32018">
    <property type="entry name" value="RHAMNOGALACTURONATE LYASE FAMILY PROTEIN"/>
    <property type="match status" value="1"/>
</dbReference>
<dbReference type="InterPro" id="IPR013784">
    <property type="entry name" value="Carb-bd-like_fold"/>
</dbReference>
<dbReference type="Pfam" id="PF14686">
    <property type="entry name" value="fn3_3"/>
    <property type="match status" value="1"/>
</dbReference>
<keyword evidence="6 10" id="KW-0732">Signal</keyword>
<reference evidence="13 14" key="1">
    <citation type="submission" date="2019-04" db="EMBL/GenBank/DDBJ databases">
        <title>High contiguity whole genome sequence and gene annotation resource for two Venturia nashicola isolates.</title>
        <authorList>
            <person name="Prokchorchik M."/>
            <person name="Won K."/>
            <person name="Lee Y."/>
            <person name="Choi E.D."/>
            <person name="Segonzac C."/>
            <person name="Sohn K.H."/>
        </authorList>
    </citation>
    <scope>NUCLEOTIDE SEQUENCE [LARGE SCALE GENOMIC DNA]</scope>
    <source>
        <strain evidence="13 14">PRI2</strain>
    </source>
</reference>
<dbReference type="InterPro" id="IPR008979">
    <property type="entry name" value="Galactose-bd-like_sf"/>
</dbReference>
<dbReference type="CDD" id="cd10320">
    <property type="entry name" value="RGL4_N"/>
    <property type="match status" value="1"/>
</dbReference>
<feature type="signal peptide" evidence="10">
    <location>
        <begin position="1"/>
        <end position="17"/>
    </location>
</feature>
<comment type="subcellular location">
    <subcellularLocation>
        <location evidence="2">Secreted</location>
    </subcellularLocation>
</comment>
<dbReference type="SUPFAM" id="SSF49785">
    <property type="entry name" value="Galactose-binding domain-like"/>
    <property type="match status" value="1"/>
</dbReference>
<evidence type="ECO:0000256" key="7">
    <source>
        <dbReference type="ARBA" id="ARBA00023239"/>
    </source>
</evidence>
<dbReference type="InterPro" id="IPR014718">
    <property type="entry name" value="GH-type_carb-bd"/>
</dbReference>
<name>A0A4Z1NXD8_9PEZI</name>
<evidence type="ECO:0000256" key="1">
    <source>
        <dbReference type="ARBA" id="ARBA00001324"/>
    </source>
</evidence>
<gene>
    <name evidence="13" type="ORF">E6O75_ATG06783</name>
</gene>
<evidence type="ECO:0000313" key="13">
    <source>
        <dbReference type="EMBL" id="TID19445.1"/>
    </source>
</evidence>
<dbReference type="Gene3D" id="2.70.98.10">
    <property type="match status" value="1"/>
</dbReference>